<dbReference type="RefSeq" id="WP_067546691.1">
    <property type="nucleotide sequence ID" value="NZ_CP012836.1"/>
</dbReference>
<reference evidence="3" key="1">
    <citation type="submission" date="2015-09" db="EMBL/GenBank/DDBJ databases">
        <title>Complete sequence of Algoriphagus sp. M8-2.</title>
        <authorList>
            <person name="Shintani M."/>
        </authorList>
    </citation>
    <scope>NUCLEOTIDE SEQUENCE [LARGE SCALE GENOMIC DNA]</scope>
    <source>
        <strain evidence="3">M8-2</strain>
    </source>
</reference>
<keyword evidence="1" id="KW-0732">Signal</keyword>
<dbReference type="STRING" id="1727163.AO498_09775"/>
<name>A0A142ENK6_9BACT</name>
<sequence>MIKRLLLSFILILGFAACDAVDGEDSGVFIRVRNNSDVTFDQVTIITGNREGFFGTILPRENSDYQQFETAFRYSSVFLRINGKPLQLVPNDYVGETPLRDGFYTYKIGLSSANLSDASLTFEFSKD</sequence>
<dbReference type="PROSITE" id="PS51257">
    <property type="entry name" value="PROKAR_LIPOPROTEIN"/>
    <property type="match status" value="1"/>
</dbReference>
<proteinExistence type="predicted"/>
<dbReference type="OrthoDB" id="980950at2"/>
<evidence type="ECO:0000313" key="2">
    <source>
        <dbReference type="EMBL" id="AMQ56711.1"/>
    </source>
</evidence>
<dbReference type="Proteomes" id="UP000073816">
    <property type="component" value="Chromosome"/>
</dbReference>
<accession>A0A142ENK6</accession>
<dbReference type="EMBL" id="CP012836">
    <property type="protein sequence ID" value="AMQ56711.1"/>
    <property type="molecule type" value="Genomic_DNA"/>
</dbReference>
<dbReference type="KEGG" id="alm:AO498_09775"/>
<feature type="chain" id="PRO_5007494496" evidence="1">
    <location>
        <begin position="21"/>
        <end position="127"/>
    </location>
</feature>
<keyword evidence="3" id="KW-1185">Reference proteome</keyword>
<reference evidence="2 3" key="2">
    <citation type="journal article" date="2016" name="Genome Announc.">
        <title>Complete Genome Sequence of Algoriphagus sp. Strain M8-2, Isolated from a Brackish Lake.</title>
        <authorList>
            <person name="Muraguchi Y."/>
            <person name="Kushimoto K."/>
            <person name="Ohtsubo Y."/>
            <person name="Suzuki T."/>
            <person name="Dohra H."/>
            <person name="Kimbara K."/>
            <person name="Shintani M."/>
        </authorList>
    </citation>
    <scope>NUCLEOTIDE SEQUENCE [LARGE SCALE GENOMIC DNA]</scope>
    <source>
        <strain evidence="2 3">M8-2</strain>
    </source>
</reference>
<organism evidence="2 3">
    <name type="scientific">Algoriphagus sanaruensis</name>
    <dbReference type="NCBI Taxonomy" id="1727163"/>
    <lineage>
        <taxon>Bacteria</taxon>
        <taxon>Pseudomonadati</taxon>
        <taxon>Bacteroidota</taxon>
        <taxon>Cytophagia</taxon>
        <taxon>Cytophagales</taxon>
        <taxon>Cyclobacteriaceae</taxon>
        <taxon>Algoriphagus</taxon>
    </lineage>
</organism>
<dbReference type="PATRIC" id="fig|1727163.4.peg.2042"/>
<protein>
    <submittedName>
        <fullName evidence="2">Uncharacterized protein</fullName>
    </submittedName>
</protein>
<evidence type="ECO:0000313" key="3">
    <source>
        <dbReference type="Proteomes" id="UP000073816"/>
    </source>
</evidence>
<gene>
    <name evidence="2" type="ORF">AO498_09775</name>
</gene>
<evidence type="ECO:0000256" key="1">
    <source>
        <dbReference type="SAM" id="SignalP"/>
    </source>
</evidence>
<feature type="signal peptide" evidence="1">
    <location>
        <begin position="1"/>
        <end position="20"/>
    </location>
</feature>
<dbReference type="AlphaFoldDB" id="A0A142ENK6"/>